<dbReference type="VEuPathDB" id="MicrosporidiaDB:ECANGB1_1920"/>
<evidence type="ECO:0000256" key="1">
    <source>
        <dbReference type="SAM" id="MobiDB-lite"/>
    </source>
</evidence>
<organism evidence="2 3">
    <name type="scientific">Enterospora canceri</name>
    <dbReference type="NCBI Taxonomy" id="1081671"/>
    <lineage>
        <taxon>Eukaryota</taxon>
        <taxon>Fungi</taxon>
        <taxon>Fungi incertae sedis</taxon>
        <taxon>Microsporidia</taxon>
        <taxon>Enterocytozoonidae</taxon>
        <taxon>Enterospora</taxon>
    </lineage>
</organism>
<evidence type="ECO:0000313" key="2">
    <source>
        <dbReference type="EMBL" id="ORD94939.1"/>
    </source>
</evidence>
<feature type="compositionally biased region" description="Basic and acidic residues" evidence="1">
    <location>
        <begin position="223"/>
        <end position="248"/>
    </location>
</feature>
<name>A0A1Y1S9T3_9MICR</name>
<protein>
    <submittedName>
        <fullName evidence="2">Uncharacterized protein</fullName>
    </submittedName>
</protein>
<dbReference type="EMBL" id="LWDP01000006">
    <property type="protein sequence ID" value="ORD94939.1"/>
    <property type="molecule type" value="Genomic_DNA"/>
</dbReference>
<feature type="compositionally biased region" description="Basic and acidic residues" evidence="1">
    <location>
        <begin position="195"/>
        <end position="210"/>
    </location>
</feature>
<evidence type="ECO:0000313" key="3">
    <source>
        <dbReference type="Proteomes" id="UP000192639"/>
    </source>
</evidence>
<accession>A0A1Y1S9T3</accession>
<reference evidence="2 3" key="1">
    <citation type="journal article" date="2017" name="Environ. Microbiol.">
        <title>Decay of the glycolytic pathway and adaptation to intranuclear parasitism within Enterocytozoonidae microsporidia.</title>
        <authorList>
            <person name="Wiredu Boakye D."/>
            <person name="Jaroenlak P."/>
            <person name="Prachumwat A."/>
            <person name="Williams T.A."/>
            <person name="Bateman K.S."/>
            <person name="Itsathitphaisarn O."/>
            <person name="Sritunyalucksana K."/>
            <person name="Paszkiewicz K.H."/>
            <person name="Moore K.A."/>
            <person name="Stentiford G.D."/>
            <person name="Williams B.A."/>
        </authorList>
    </citation>
    <scope>NUCLEOTIDE SEQUENCE [LARGE SCALE GENOMIC DNA]</scope>
    <source>
        <strain evidence="2 3">GB1</strain>
    </source>
</reference>
<dbReference type="AlphaFoldDB" id="A0A1Y1S9T3"/>
<proteinExistence type="predicted"/>
<sequence length="248" mass="29113">MGIWLHLCNILSAARYYLRADIDARGAHRGFLGLRGNTVHLTPQKHAIELIKTDHLSHLIKINHKFIHFDDGVLKMHPTKKTPFYMIFIPDIQGFHVIFRNTNGCLAYTSGKIRLDRCNQKSVIKFSIAPVDEMEKREGRRPQHRGRREESNSFEVSSSNRQQFMFDERDCETEKENNGEFDEPQDRSRNKRPRRDYNSEEKSDGVELVRKKIRSLNNSGPRRRFDRDEFSGEKADGFRERSIESDYA</sequence>
<keyword evidence="3" id="KW-1185">Reference proteome</keyword>
<comment type="caution">
    <text evidence="2">The sequence shown here is derived from an EMBL/GenBank/DDBJ whole genome shotgun (WGS) entry which is preliminary data.</text>
</comment>
<dbReference type="Proteomes" id="UP000192639">
    <property type="component" value="Unassembled WGS sequence"/>
</dbReference>
<feature type="compositionally biased region" description="Basic and acidic residues" evidence="1">
    <location>
        <begin position="134"/>
        <end position="151"/>
    </location>
</feature>
<gene>
    <name evidence="2" type="ORF">ECANGB1_1920</name>
</gene>
<feature type="compositionally biased region" description="Basic and acidic residues" evidence="1">
    <location>
        <begin position="166"/>
        <end position="188"/>
    </location>
</feature>
<feature type="region of interest" description="Disordered" evidence="1">
    <location>
        <begin position="134"/>
        <end position="248"/>
    </location>
</feature>